<keyword evidence="2" id="KW-0597">Phosphoprotein</keyword>
<accession>E2ADP0</accession>
<organism evidence="5">
    <name type="scientific">Camponotus floridanus</name>
    <name type="common">Florida carpenter ant</name>
    <dbReference type="NCBI Taxonomy" id="104421"/>
    <lineage>
        <taxon>Eukaryota</taxon>
        <taxon>Metazoa</taxon>
        <taxon>Ecdysozoa</taxon>
        <taxon>Arthropoda</taxon>
        <taxon>Hexapoda</taxon>
        <taxon>Insecta</taxon>
        <taxon>Pterygota</taxon>
        <taxon>Neoptera</taxon>
        <taxon>Endopterygota</taxon>
        <taxon>Hymenoptera</taxon>
        <taxon>Apocrita</taxon>
        <taxon>Aculeata</taxon>
        <taxon>Formicoidea</taxon>
        <taxon>Formicidae</taxon>
        <taxon>Formicinae</taxon>
        <taxon>Camponotus</taxon>
    </lineage>
</organism>
<name>E2ADP0_CAMFO</name>
<evidence type="ECO:0000256" key="3">
    <source>
        <dbReference type="SAM" id="MobiDB-lite"/>
    </source>
</evidence>
<dbReference type="Proteomes" id="UP000000311">
    <property type="component" value="Unassembled WGS sequence"/>
</dbReference>
<dbReference type="EMBL" id="GL438820">
    <property type="protein sequence ID" value="EFN68402.1"/>
    <property type="molecule type" value="Genomic_DNA"/>
</dbReference>
<dbReference type="FunCoup" id="E2ADP0">
    <property type="interactions" value="448"/>
</dbReference>
<dbReference type="KEGG" id="cfo:105251213"/>
<reference evidence="4 5" key="1">
    <citation type="journal article" date="2010" name="Science">
        <title>Genomic comparison of the ants Camponotus floridanus and Harpegnathos saltator.</title>
        <authorList>
            <person name="Bonasio R."/>
            <person name="Zhang G."/>
            <person name="Ye C."/>
            <person name="Mutti N.S."/>
            <person name="Fang X."/>
            <person name="Qin N."/>
            <person name="Donahue G."/>
            <person name="Yang P."/>
            <person name="Li Q."/>
            <person name="Li C."/>
            <person name="Zhang P."/>
            <person name="Huang Z."/>
            <person name="Berger S.L."/>
            <person name="Reinberg D."/>
            <person name="Wang J."/>
            <person name="Liebig J."/>
        </authorList>
    </citation>
    <scope>NUCLEOTIDE SEQUENCE [LARGE SCALE GENOMIC DNA]</scope>
    <source>
        <strain evidence="5">C129</strain>
    </source>
</reference>
<dbReference type="AlphaFoldDB" id="E2ADP0"/>
<proteinExistence type="inferred from homology"/>
<feature type="compositionally biased region" description="Basic and acidic residues" evidence="3">
    <location>
        <begin position="18"/>
        <end position="28"/>
    </location>
</feature>
<dbReference type="Pfam" id="PF05334">
    <property type="entry name" value="DUF719"/>
    <property type="match status" value="1"/>
</dbReference>
<sequence>MVTSDSDTDFESADEELDRNRPPKKDSRVTYWTSSTVDSESDDDAEYFQRPLYKSSNWQRRKTARSNVTTGQETLVSDKDDKIAGNVKGDDNVHMVKSIETFNNQEDTSPIELKKSLCLTSSISVKDKNAQFMADDSLIVKSDDTMSKMEAKAEKTSEITQQRNSSHQLGTKKLATKITKDSNEESTECLNKKSLQSTCKDTKCELQKNNQSTDDECKPTGTNDLSEMDMPEELKSNKKFKEVFQPEGWEGLENDIELPDELMEEKLEPVLERLSVANKEPESPLGNWSSWGNWDVTTLLNTATASVSTLTTRVSQGLTLLEDTIGIQDSRELAEIKQDETAVLDDADSETREKENQSYSTFGFGNLISGVSSITKLVESTGKEFTSKVMTGGLDTLEAIGKKTMEVLQDGDPGLKKKRAFFMNEPEKPNLSQILREAKEKAEIEQKTIEERQLARKVHFESLFDDYQGLVHLEALEILSKQSSMKIQQYLIELDANELTSVQETLEEIKQLCNLNDIDDEDNKNNKDLKDKLESACHDLGVDITYEKLYNVWIETKSYLTSSLTDTDQEIFQNAISTLAQFTAFSIERFHKTAELLLIKERRSTVNEADALVQLTNILSDQINLLANSFYDTLRQLAETVEKPNNIEANLERISSEACNANSYIQDAFKLLIPILQVGAI</sequence>
<feature type="region of interest" description="Disordered" evidence="3">
    <location>
        <begin position="208"/>
        <end position="228"/>
    </location>
</feature>
<evidence type="ECO:0000256" key="1">
    <source>
        <dbReference type="ARBA" id="ARBA00006903"/>
    </source>
</evidence>
<dbReference type="InParanoid" id="E2ADP0"/>
<comment type="similarity">
    <text evidence="1">Belongs to the FAM114 family.</text>
</comment>
<feature type="compositionally biased region" description="Polar residues" evidence="3">
    <location>
        <begin position="158"/>
        <end position="169"/>
    </location>
</feature>
<protein>
    <submittedName>
        <fullName evidence="4">Protein FAM114A2</fullName>
    </submittedName>
</protein>
<feature type="region of interest" description="Disordered" evidence="3">
    <location>
        <begin position="153"/>
        <end position="174"/>
    </location>
</feature>
<dbReference type="PANTHER" id="PTHR12842:SF6">
    <property type="entry name" value="FI01459P"/>
    <property type="match status" value="1"/>
</dbReference>
<evidence type="ECO:0000313" key="4">
    <source>
        <dbReference type="EMBL" id="EFN68402.1"/>
    </source>
</evidence>
<feature type="compositionally biased region" description="Acidic residues" evidence="3">
    <location>
        <begin position="1"/>
        <end position="17"/>
    </location>
</feature>
<gene>
    <name evidence="4" type="ORF">EAG_10375</name>
</gene>
<keyword evidence="5" id="KW-1185">Reference proteome</keyword>
<dbReference type="InterPro" id="IPR007998">
    <property type="entry name" value="DUF719"/>
</dbReference>
<dbReference type="PANTHER" id="PTHR12842">
    <property type="entry name" value="FI01459P"/>
    <property type="match status" value="1"/>
</dbReference>
<dbReference type="OMA" id="HDGWDDW"/>
<feature type="region of interest" description="Disordered" evidence="3">
    <location>
        <begin position="1"/>
        <end position="44"/>
    </location>
</feature>
<dbReference type="OrthoDB" id="5597648at2759"/>
<evidence type="ECO:0000256" key="2">
    <source>
        <dbReference type="ARBA" id="ARBA00022553"/>
    </source>
</evidence>
<evidence type="ECO:0000313" key="5">
    <source>
        <dbReference type="Proteomes" id="UP000000311"/>
    </source>
</evidence>